<dbReference type="InterPro" id="IPR003594">
    <property type="entry name" value="HATPase_dom"/>
</dbReference>
<dbReference type="Pfam" id="PF14689">
    <property type="entry name" value="SPOB_a"/>
    <property type="match status" value="1"/>
</dbReference>
<keyword evidence="17" id="KW-1185">Reference proteome</keyword>
<evidence type="ECO:0000256" key="12">
    <source>
        <dbReference type="ARBA" id="ARBA00023012"/>
    </source>
</evidence>
<dbReference type="Gene3D" id="3.30.565.10">
    <property type="entry name" value="Histidine kinase-like ATPase, C-terminal domain"/>
    <property type="match status" value="1"/>
</dbReference>
<dbReference type="Gene3D" id="1.10.287.130">
    <property type="match status" value="1"/>
</dbReference>
<dbReference type="InterPro" id="IPR050428">
    <property type="entry name" value="TCS_sensor_his_kinase"/>
</dbReference>
<dbReference type="PANTHER" id="PTHR45436:SF5">
    <property type="entry name" value="SENSOR HISTIDINE KINASE TRCS"/>
    <property type="match status" value="1"/>
</dbReference>
<evidence type="ECO:0000259" key="15">
    <source>
        <dbReference type="PROSITE" id="PS50109"/>
    </source>
</evidence>
<dbReference type="Gene3D" id="3.30.450.20">
    <property type="entry name" value="PAS domain"/>
    <property type="match status" value="2"/>
</dbReference>
<dbReference type="InterPro" id="IPR033463">
    <property type="entry name" value="sCache_3"/>
</dbReference>
<evidence type="ECO:0000256" key="10">
    <source>
        <dbReference type="ARBA" id="ARBA00022840"/>
    </source>
</evidence>
<keyword evidence="13 14" id="KW-0472">Membrane</keyword>
<dbReference type="InterPro" id="IPR029151">
    <property type="entry name" value="Sensor-like_sf"/>
</dbReference>
<dbReference type="GO" id="GO:0005886">
    <property type="term" value="C:plasma membrane"/>
    <property type="evidence" value="ECO:0007669"/>
    <property type="project" value="UniProtKB-SubCell"/>
</dbReference>
<keyword evidence="5" id="KW-0597">Phosphoprotein</keyword>
<protein>
    <recommendedName>
        <fullName evidence="3">histidine kinase</fullName>
        <ecNumber evidence="3">2.7.13.3</ecNumber>
    </recommendedName>
</protein>
<reference evidence="16 17" key="1">
    <citation type="submission" date="2020-02" db="EMBL/GenBank/DDBJ databases">
        <title>Full genome sequence of Nocardioides sp. R-3366.</title>
        <authorList>
            <person name="Im W.-T."/>
        </authorList>
    </citation>
    <scope>NUCLEOTIDE SEQUENCE [LARGE SCALE GENOMIC DNA]</scope>
    <source>
        <strain evidence="16 17">R-3366</strain>
    </source>
</reference>
<dbReference type="KEGG" id="nano:G5V58_12750"/>
<dbReference type="InterPro" id="IPR005467">
    <property type="entry name" value="His_kinase_dom"/>
</dbReference>
<keyword evidence="12" id="KW-0902">Two-component regulatory system</keyword>
<dbReference type="InterPro" id="IPR039506">
    <property type="entry name" value="SPOB_a"/>
</dbReference>
<dbReference type="InterPro" id="IPR016120">
    <property type="entry name" value="Sig_transdc_His_kin_SpoOB"/>
</dbReference>
<dbReference type="InterPro" id="IPR036890">
    <property type="entry name" value="HATPase_C_sf"/>
</dbReference>
<feature type="domain" description="Histidine kinase" evidence="15">
    <location>
        <begin position="337"/>
        <end position="527"/>
    </location>
</feature>
<proteinExistence type="predicted"/>
<organism evidence="16 17">
    <name type="scientific">Nocardioides anomalus</name>
    <dbReference type="NCBI Taxonomy" id="2712223"/>
    <lineage>
        <taxon>Bacteria</taxon>
        <taxon>Bacillati</taxon>
        <taxon>Actinomycetota</taxon>
        <taxon>Actinomycetes</taxon>
        <taxon>Propionibacteriales</taxon>
        <taxon>Nocardioidaceae</taxon>
        <taxon>Nocardioides</taxon>
    </lineage>
</organism>
<keyword evidence="4" id="KW-1003">Cell membrane</keyword>
<name>A0A6G6WE83_9ACTN</name>
<evidence type="ECO:0000313" key="17">
    <source>
        <dbReference type="Proteomes" id="UP000502996"/>
    </source>
</evidence>
<evidence type="ECO:0000256" key="5">
    <source>
        <dbReference type="ARBA" id="ARBA00022553"/>
    </source>
</evidence>
<dbReference type="SUPFAM" id="SSF103190">
    <property type="entry name" value="Sensory domain-like"/>
    <property type="match status" value="1"/>
</dbReference>
<keyword evidence="9" id="KW-0418">Kinase</keyword>
<dbReference type="InterPro" id="IPR004358">
    <property type="entry name" value="Sig_transdc_His_kin-like_C"/>
</dbReference>
<dbReference type="PANTHER" id="PTHR45436">
    <property type="entry name" value="SENSOR HISTIDINE KINASE YKOH"/>
    <property type="match status" value="1"/>
</dbReference>
<dbReference type="EMBL" id="CP049257">
    <property type="protein sequence ID" value="QIG43516.1"/>
    <property type="molecule type" value="Genomic_DNA"/>
</dbReference>
<evidence type="ECO:0000256" key="14">
    <source>
        <dbReference type="SAM" id="Phobius"/>
    </source>
</evidence>
<dbReference type="PRINTS" id="PR00344">
    <property type="entry name" value="BCTRLSENSOR"/>
</dbReference>
<dbReference type="SMART" id="SM00387">
    <property type="entry name" value="HATPase_c"/>
    <property type="match status" value="1"/>
</dbReference>
<comment type="catalytic activity">
    <reaction evidence="1">
        <text>ATP + protein L-histidine = ADP + protein N-phospho-L-histidine.</text>
        <dbReference type="EC" id="2.7.13.3"/>
    </reaction>
</comment>
<dbReference type="GO" id="GO:0000155">
    <property type="term" value="F:phosphorelay sensor kinase activity"/>
    <property type="evidence" value="ECO:0007669"/>
    <property type="project" value="InterPro"/>
</dbReference>
<evidence type="ECO:0000256" key="6">
    <source>
        <dbReference type="ARBA" id="ARBA00022679"/>
    </source>
</evidence>
<dbReference type="SMART" id="SM00091">
    <property type="entry name" value="PAS"/>
    <property type="match status" value="1"/>
</dbReference>
<dbReference type="GO" id="GO:0005524">
    <property type="term" value="F:ATP binding"/>
    <property type="evidence" value="ECO:0007669"/>
    <property type="project" value="UniProtKB-KW"/>
</dbReference>
<dbReference type="SUPFAM" id="SSF55874">
    <property type="entry name" value="ATPase domain of HSP90 chaperone/DNA topoisomerase II/histidine kinase"/>
    <property type="match status" value="1"/>
</dbReference>
<dbReference type="Pfam" id="PF17203">
    <property type="entry name" value="sCache_3_2"/>
    <property type="match status" value="1"/>
</dbReference>
<feature type="transmembrane region" description="Helical" evidence="14">
    <location>
        <begin position="181"/>
        <end position="200"/>
    </location>
</feature>
<keyword evidence="11 14" id="KW-1133">Transmembrane helix</keyword>
<keyword evidence="10" id="KW-0067">ATP-binding</keyword>
<dbReference type="SUPFAM" id="SSF55785">
    <property type="entry name" value="PYP-like sensor domain (PAS domain)"/>
    <property type="match status" value="1"/>
</dbReference>
<evidence type="ECO:0000256" key="2">
    <source>
        <dbReference type="ARBA" id="ARBA00004651"/>
    </source>
</evidence>
<dbReference type="InterPro" id="IPR035965">
    <property type="entry name" value="PAS-like_dom_sf"/>
</dbReference>
<keyword evidence="8" id="KW-0547">Nucleotide-binding</keyword>
<evidence type="ECO:0000313" key="16">
    <source>
        <dbReference type="EMBL" id="QIG43516.1"/>
    </source>
</evidence>
<evidence type="ECO:0000256" key="7">
    <source>
        <dbReference type="ARBA" id="ARBA00022692"/>
    </source>
</evidence>
<evidence type="ECO:0000256" key="4">
    <source>
        <dbReference type="ARBA" id="ARBA00022475"/>
    </source>
</evidence>
<dbReference type="Proteomes" id="UP000502996">
    <property type="component" value="Chromosome"/>
</dbReference>
<dbReference type="AlphaFoldDB" id="A0A6G6WE83"/>
<dbReference type="Pfam" id="PF02518">
    <property type="entry name" value="HATPase_c"/>
    <property type="match status" value="1"/>
</dbReference>
<dbReference type="InterPro" id="IPR000014">
    <property type="entry name" value="PAS"/>
</dbReference>
<accession>A0A6G6WE83</accession>
<dbReference type="EC" id="2.7.13.3" evidence="3"/>
<comment type="subcellular location">
    <subcellularLocation>
        <location evidence="2">Cell membrane</location>
        <topology evidence="2">Multi-pass membrane protein</topology>
    </subcellularLocation>
</comment>
<evidence type="ECO:0000256" key="1">
    <source>
        <dbReference type="ARBA" id="ARBA00000085"/>
    </source>
</evidence>
<keyword evidence="7 14" id="KW-0812">Transmembrane</keyword>
<gene>
    <name evidence="16" type="ORF">G5V58_12750</name>
</gene>
<evidence type="ECO:0000256" key="11">
    <source>
        <dbReference type="ARBA" id="ARBA00022989"/>
    </source>
</evidence>
<keyword evidence="6" id="KW-0808">Transferase</keyword>
<dbReference type="PROSITE" id="PS50109">
    <property type="entry name" value="HIS_KIN"/>
    <property type="match status" value="1"/>
</dbReference>
<evidence type="ECO:0000256" key="9">
    <source>
        <dbReference type="ARBA" id="ARBA00022777"/>
    </source>
</evidence>
<dbReference type="SUPFAM" id="SSF55890">
    <property type="entry name" value="Sporulation response regulatory protein Spo0B"/>
    <property type="match status" value="1"/>
</dbReference>
<evidence type="ECO:0000256" key="8">
    <source>
        <dbReference type="ARBA" id="ARBA00022741"/>
    </source>
</evidence>
<evidence type="ECO:0000256" key="3">
    <source>
        <dbReference type="ARBA" id="ARBA00012438"/>
    </source>
</evidence>
<evidence type="ECO:0000256" key="13">
    <source>
        <dbReference type="ARBA" id="ARBA00023136"/>
    </source>
</evidence>
<sequence>MWTLRSRKRARLSLASQFLVLQVAVLCVVVAVTGVVSFRQSEADFSQSRGARLRAAAEALAGTEAVQDELAAPRSRTALSFYAQQRADTVGATAVYLADAEGVVFASTDPSTYDQRVDLGPGTVLDGRSWTGDISDRGDRAIAAEVPVYSNDAPVRLVGVAVVTEDYPPFTDRLRQALDDMAVFLGLGLLLGVVGSWLLARLIKRRTRGLEPAEIAALADQREALLTSIREGVVAVDGAGTVTVSSATAQDLLGLPADAVGRRLDDLGLPEPVHGLLAGTDEVHDAVVVVGGRAVVVNRNPVAGAGGTVTTLRDRTELLALESELQVRRSVTDTLRAQTHEFSNQLHTISGLVQLEEYDEVGRLIGTLSRRRAAISDEVTAKVEDPAVAALLIAKTSLAAERRVDLDLAPDTALPRVDADLSADLVTVVGNLVDNAVDAAGADGRVVLGLRLVGDEVVLDVADSGPGVPPEREAEIFHRGFSTKPADAAGRGVGLALVQVVCARRGGSVAVGRAPDGGAVFTAVLRS</sequence>